<comment type="caution">
    <text evidence="1">The sequence shown here is derived from an EMBL/GenBank/DDBJ whole genome shotgun (WGS) entry which is preliminary data.</text>
</comment>
<accession>A0ABT9R0D1</accession>
<proteinExistence type="predicted"/>
<evidence type="ECO:0008006" key="3">
    <source>
        <dbReference type="Google" id="ProtNLM"/>
    </source>
</evidence>
<organism evidence="1 2">
    <name type="scientific">Streptosporangium brasiliense</name>
    <dbReference type="NCBI Taxonomy" id="47480"/>
    <lineage>
        <taxon>Bacteria</taxon>
        <taxon>Bacillati</taxon>
        <taxon>Actinomycetota</taxon>
        <taxon>Actinomycetes</taxon>
        <taxon>Streptosporangiales</taxon>
        <taxon>Streptosporangiaceae</taxon>
        <taxon>Streptosporangium</taxon>
    </lineage>
</organism>
<gene>
    <name evidence="1" type="ORF">J2S55_001918</name>
</gene>
<dbReference type="Pfam" id="PF07591">
    <property type="entry name" value="PT-HINT"/>
    <property type="match status" value="1"/>
</dbReference>
<dbReference type="InterPro" id="IPR036844">
    <property type="entry name" value="Hint_dom_sf"/>
</dbReference>
<evidence type="ECO:0000313" key="1">
    <source>
        <dbReference type="EMBL" id="MDP9862652.1"/>
    </source>
</evidence>
<keyword evidence="2" id="KW-1185">Reference proteome</keyword>
<dbReference type="Proteomes" id="UP001230426">
    <property type="component" value="Unassembled WGS sequence"/>
</dbReference>
<reference evidence="1 2" key="1">
    <citation type="submission" date="2023-07" db="EMBL/GenBank/DDBJ databases">
        <title>Sequencing the genomes of 1000 actinobacteria strains.</title>
        <authorList>
            <person name="Klenk H.-P."/>
        </authorList>
    </citation>
    <scope>NUCLEOTIDE SEQUENCE [LARGE SCALE GENOMIC DNA]</scope>
    <source>
        <strain evidence="1 2">DSM 44109</strain>
    </source>
</reference>
<dbReference type="SUPFAM" id="SSF51294">
    <property type="entry name" value="Hedgehog/intein (Hint) domain"/>
    <property type="match status" value="1"/>
</dbReference>
<protein>
    <recommendedName>
        <fullName evidence="3">Intein C-terminal splicing domain-containing protein</fullName>
    </recommendedName>
</protein>
<name>A0ABT9R0D1_9ACTN</name>
<sequence length="244" mass="27227">MADGTRKPIEDVKVGDEVLATDPETGKTEAKPVIALITGEDDKNFVQVTVDTDGRKGDKTGLVIATEIHPFWVPALREWVDARDLKAGMWLRTSAGTRVQVTAIKKWTAYQRVHNLTIADLHTYYVFTGSTPVLVHNSYCPPAEIVNNLPEVTAPKPLKPSQVDKAWSDFLGPGPYTNIHPRTGQVDPNRLVSADGRRSIRVGDHEMNSKSTKFHYHMETWDWNSVTNTWTVGNTMQRVPLGVK</sequence>
<dbReference type="Gene3D" id="2.170.16.10">
    <property type="entry name" value="Hedgehog/Intein (Hint) domain"/>
    <property type="match status" value="1"/>
</dbReference>
<dbReference type="EMBL" id="JAUSRB010000002">
    <property type="protein sequence ID" value="MDP9862652.1"/>
    <property type="molecule type" value="Genomic_DNA"/>
</dbReference>
<dbReference type="CDD" id="cd00081">
    <property type="entry name" value="Hint"/>
    <property type="match status" value="1"/>
</dbReference>
<evidence type="ECO:0000313" key="2">
    <source>
        <dbReference type="Proteomes" id="UP001230426"/>
    </source>
</evidence>